<evidence type="ECO:0000313" key="1">
    <source>
        <dbReference type="EMBL" id="KRY64743.1"/>
    </source>
</evidence>
<protein>
    <submittedName>
        <fullName evidence="2">Uncharacterized protein</fullName>
    </submittedName>
</protein>
<dbReference type="Proteomes" id="UP000054826">
    <property type="component" value="Unassembled WGS sequence"/>
</dbReference>
<sequence>MTNTCCNPFYQYKDWLQWQVENGRVYDGLQS</sequence>
<evidence type="ECO:0000313" key="4">
    <source>
        <dbReference type="Proteomes" id="UP000054826"/>
    </source>
</evidence>
<proteinExistence type="predicted"/>
<evidence type="ECO:0000313" key="3">
    <source>
        <dbReference type="Proteomes" id="UP000054632"/>
    </source>
</evidence>
<dbReference type="AlphaFoldDB" id="A0A0V1JMW9"/>
<evidence type="ECO:0000313" key="2">
    <source>
        <dbReference type="EMBL" id="KRZ36332.1"/>
    </source>
</evidence>
<accession>A0A0V1JMW9</accession>
<name>A0A0V1JMW9_TRIPS</name>
<reference evidence="3 4" key="1">
    <citation type="submission" date="2015-01" db="EMBL/GenBank/DDBJ databases">
        <title>Evolution of Trichinella species and genotypes.</title>
        <authorList>
            <person name="Korhonen P.K."/>
            <person name="Edoardo P."/>
            <person name="Giuseppe L.R."/>
            <person name="Gasser R.B."/>
        </authorList>
    </citation>
    <scope>NUCLEOTIDE SEQUENCE [LARGE SCALE GENOMIC DNA]</scope>
    <source>
        <strain evidence="1">ISS13</strain>
        <strain evidence="2">ISS176</strain>
    </source>
</reference>
<dbReference type="Proteomes" id="UP000054632">
    <property type="component" value="Unassembled WGS sequence"/>
</dbReference>
<gene>
    <name evidence="1" type="ORF">T4A_8959</name>
    <name evidence="2" type="ORF">T4C_9029</name>
</gene>
<organism evidence="2 4">
    <name type="scientific">Trichinella pseudospiralis</name>
    <name type="common">Parasitic roundworm</name>
    <dbReference type="NCBI Taxonomy" id="6337"/>
    <lineage>
        <taxon>Eukaryota</taxon>
        <taxon>Metazoa</taxon>
        <taxon>Ecdysozoa</taxon>
        <taxon>Nematoda</taxon>
        <taxon>Enoplea</taxon>
        <taxon>Dorylaimia</taxon>
        <taxon>Trichinellida</taxon>
        <taxon>Trichinellidae</taxon>
        <taxon>Trichinella</taxon>
    </lineage>
</organism>
<dbReference type="EMBL" id="JYDR01000290">
    <property type="protein sequence ID" value="KRY64743.1"/>
    <property type="molecule type" value="Genomic_DNA"/>
</dbReference>
<dbReference type="EMBL" id="JYDV01000075">
    <property type="protein sequence ID" value="KRZ36332.1"/>
    <property type="molecule type" value="Genomic_DNA"/>
</dbReference>
<comment type="caution">
    <text evidence="2">The sequence shown here is derived from an EMBL/GenBank/DDBJ whole genome shotgun (WGS) entry which is preliminary data.</text>
</comment>